<proteinExistence type="predicted"/>
<dbReference type="Gene3D" id="3.40.50.410">
    <property type="entry name" value="von Willebrand factor, type A domain"/>
    <property type="match status" value="1"/>
</dbReference>
<evidence type="ECO:0000256" key="1">
    <source>
        <dbReference type="SAM" id="MobiDB-lite"/>
    </source>
</evidence>
<evidence type="ECO:0000313" key="4">
    <source>
        <dbReference type="Proteomes" id="UP000198310"/>
    </source>
</evidence>
<dbReference type="Proteomes" id="UP000198310">
    <property type="component" value="Unassembled WGS sequence"/>
</dbReference>
<evidence type="ECO:0000259" key="2">
    <source>
        <dbReference type="Pfam" id="PF13519"/>
    </source>
</evidence>
<dbReference type="RefSeq" id="WP_045687553.1">
    <property type="nucleotide sequence ID" value="NZ_FZNS01000001.1"/>
</dbReference>
<dbReference type="SUPFAM" id="SSF53300">
    <property type="entry name" value="vWA-like"/>
    <property type="match status" value="1"/>
</dbReference>
<evidence type="ECO:0000313" key="3">
    <source>
        <dbReference type="EMBL" id="SNR32126.1"/>
    </source>
</evidence>
<reference evidence="4" key="1">
    <citation type="submission" date="2017-06" db="EMBL/GenBank/DDBJ databases">
        <authorList>
            <person name="Varghese N."/>
            <person name="Submissions S."/>
        </authorList>
    </citation>
    <scope>NUCLEOTIDE SEQUENCE [LARGE SCALE GENOMIC DNA]</scope>
    <source>
        <strain evidence="4">DSM 28041</strain>
    </source>
</reference>
<gene>
    <name evidence="3" type="ORF">SAMN06269173_101467</name>
</gene>
<dbReference type="Pfam" id="PF13519">
    <property type="entry name" value="VWA_2"/>
    <property type="match status" value="1"/>
</dbReference>
<dbReference type="CDD" id="cd00198">
    <property type="entry name" value="vWFA"/>
    <property type="match status" value="1"/>
</dbReference>
<name>A0A238VD07_9BACT</name>
<accession>A0A238VD07</accession>
<protein>
    <submittedName>
        <fullName evidence="3">von Willebrand factor type A domain-containing protein</fullName>
    </submittedName>
</protein>
<dbReference type="InterPro" id="IPR002035">
    <property type="entry name" value="VWF_A"/>
</dbReference>
<feature type="domain" description="VWFA" evidence="2">
    <location>
        <begin position="181"/>
        <end position="279"/>
    </location>
</feature>
<dbReference type="InterPro" id="IPR036465">
    <property type="entry name" value="vWFA_dom_sf"/>
</dbReference>
<organism evidence="3 4">
    <name type="scientific">Hymenobacter mucosus</name>
    <dbReference type="NCBI Taxonomy" id="1411120"/>
    <lineage>
        <taxon>Bacteria</taxon>
        <taxon>Pseudomonadati</taxon>
        <taxon>Bacteroidota</taxon>
        <taxon>Cytophagia</taxon>
        <taxon>Cytophagales</taxon>
        <taxon>Hymenobacteraceae</taxon>
        <taxon>Hymenobacter</taxon>
    </lineage>
</organism>
<feature type="region of interest" description="Disordered" evidence="1">
    <location>
        <begin position="107"/>
        <end position="128"/>
    </location>
</feature>
<dbReference type="AlphaFoldDB" id="A0A238VD07"/>
<sequence length="368" mass="41823">MSAGFRFRDFTPEESTEKGFDSLFKIFMQLVTITSGDVSEALSWLNELDKQHGLTDNEYGMGDFIEDLKKKGYIDEDPQEPGAFNITAKSEQNIRRSALEEIFGKLKKSGQGNHRTPHTGQGDELSTDMREFRFGDSLDQIQMTESIRNAQLNHGMEGDSFILTEGDLEVRENEHKSQTSTVLMIDISHSMILYGEDRITPAKKVAMALSELVKQKYPKDFLDVIVFGNDAWQIEVKELPYLQVGPYHTNTVAGLELALDLLRKRKTPNKQIFMITDGKPTCLKEGNGYYKNSFGLDRKVVNKTLNLAAAARRLKVPITTFMIASDPYLQQFVEEFTEVNQGKAYYSGLKGLGHLIFEDYKRNRRKSV</sequence>
<keyword evidence="4" id="KW-1185">Reference proteome</keyword>
<dbReference type="EMBL" id="FZNS01000001">
    <property type="protein sequence ID" value="SNR32126.1"/>
    <property type="molecule type" value="Genomic_DNA"/>
</dbReference>